<evidence type="ECO:0000259" key="7">
    <source>
        <dbReference type="PROSITE" id="PS50850"/>
    </source>
</evidence>
<dbReference type="Proteomes" id="UP000274822">
    <property type="component" value="Unassembled WGS sequence"/>
</dbReference>
<keyword evidence="5 6" id="KW-0472">Membrane</keyword>
<evidence type="ECO:0000256" key="1">
    <source>
        <dbReference type="ARBA" id="ARBA00004127"/>
    </source>
</evidence>
<dbReference type="GO" id="GO:0012505">
    <property type="term" value="C:endomembrane system"/>
    <property type="evidence" value="ECO:0007669"/>
    <property type="project" value="UniProtKB-SubCell"/>
</dbReference>
<keyword evidence="2" id="KW-0813">Transport</keyword>
<dbReference type="Gene3D" id="1.20.1250.20">
    <property type="entry name" value="MFS general substrate transporter like domains"/>
    <property type="match status" value="1"/>
</dbReference>
<dbReference type="EMBL" id="RBNJ01025200">
    <property type="protein sequence ID" value="RUS15717.1"/>
    <property type="molecule type" value="Genomic_DNA"/>
</dbReference>
<dbReference type="Gene3D" id="1.20.1720.10">
    <property type="entry name" value="Multidrug resistance protein D"/>
    <property type="match status" value="1"/>
</dbReference>
<evidence type="ECO:0000313" key="8">
    <source>
        <dbReference type="EMBL" id="RUS15717.1"/>
    </source>
</evidence>
<feature type="transmembrane region" description="Helical" evidence="6">
    <location>
        <begin position="213"/>
        <end position="237"/>
    </location>
</feature>
<evidence type="ECO:0000256" key="5">
    <source>
        <dbReference type="ARBA" id="ARBA00023136"/>
    </source>
</evidence>
<dbReference type="GO" id="GO:0005886">
    <property type="term" value="C:plasma membrane"/>
    <property type="evidence" value="ECO:0007669"/>
    <property type="project" value="TreeGrafter"/>
</dbReference>
<sequence length="482" mass="51963">GRLSDIFGRQSTLLFATITFFIGSAACGAAPGIWSLVVARAVAGIGGGGLNTMCTVVMSDLVSLRQRGKFQGLGNLAFASASLIGAPLGGYITDNFSWRYCFYINLPLLLVCFLITTTQITNYNLQMDFTDTYPLFNKLKRIDYFGSGSLVLGVTGLLLGTAWGGNTMPWTSPIVVACIVDGVVMLFVFGFVEARVAKEPILPWHVFWARTPLAVSMTNLFSSMNSYAMIFFVPLYFQAVYGSSASQAGLNLVPKVIGAAIGSLSAGLLMARRGTYQFLTWFVFLLIIAGSFGLKDWALERGPTWQYAAPLFFVGYGFGSGLTTTLVALLASVDVEDIAVAASMSYLFRATGGVMGVSICSAVFQALLKSELIANIHGPDADLVGFTFTSSFYSFKLGISDFMHGTLITPSLSFPKIIDTARKSVDAIRTLPAEYKDIVIAAYFHGIQCTFSVVIVFAVLAFVSSLFIQKVKLSNRVPVDRS</sequence>
<dbReference type="PANTHER" id="PTHR23501:SF191">
    <property type="entry name" value="VACUOLAR BASIC AMINO ACID TRANSPORTER 4"/>
    <property type="match status" value="1"/>
</dbReference>
<keyword evidence="3 6" id="KW-0812">Transmembrane</keyword>
<dbReference type="GO" id="GO:0000329">
    <property type="term" value="C:fungal-type vacuole membrane"/>
    <property type="evidence" value="ECO:0007669"/>
    <property type="project" value="TreeGrafter"/>
</dbReference>
<feature type="transmembrane region" description="Helical" evidence="6">
    <location>
        <begin position="170"/>
        <end position="192"/>
    </location>
</feature>
<feature type="transmembrane region" description="Helical" evidence="6">
    <location>
        <begin position="40"/>
        <end position="61"/>
    </location>
</feature>
<feature type="transmembrane region" description="Helical" evidence="6">
    <location>
        <begin position="144"/>
        <end position="164"/>
    </location>
</feature>
<accession>A0A433PDV9</accession>
<dbReference type="InterPro" id="IPR011701">
    <property type="entry name" value="MFS"/>
</dbReference>
<feature type="non-terminal residue" evidence="8">
    <location>
        <position position="1"/>
    </location>
</feature>
<evidence type="ECO:0000256" key="3">
    <source>
        <dbReference type="ARBA" id="ARBA00022692"/>
    </source>
</evidence>
<feature type="transmembrane region" description="Helical" evidence="6">
    <location>
        <begin position="12"/>
        <end position="34"/>
    </location>
</feature>
<evidence type="ECO:0000256" key="4">
    <source>
        <dbReference type="ARBA" id="ARBA00022989"/>
    </source>
</evidence>
<feature type="transmembrane region" description="Helical" evidence="6">
    <location>
        <begin position="252"/>
        <end position="271"/>
    </location>
</feature>
<dbReference type="GO" id="GO:0015174">
    <property type="term" value="F:basic amino acid transmembrane transporter activity"/>
    <property type="evidence" value="ECO:0007669"/>
    <property type="project" value="TreeGrafter"/>
</dbReference>
<organism evidence="8 9">
    <name type="scientific">Jimgerdemannia flammicorona</name>
    <dbReference type="NCBI Taxonomy" id="994334"/>
    <lineage>
        <taxon>Eukaryota</taxon>
        <taxon>Fungi</taxon>
        <taxon>Fungi incertae sedis</taxon>
        <taxon>Mucoromycota</taxon>
        <taxon>Mucoromycotina</taxon>
        <taxon>Endogonomycetes</taxon>
        <taxon>Endogonales</taxon>
        <taxon>Endogonaceae</taxon>
        <taxon>Jimgerdemannia</taxon>
    </lineage>
</organism>
<dbReference type="PANTHER" id="PTHR23501">
    <property type="entry name" value="MAJOR FACILITATOR SUPERFAMILY"/>
    <property type="match status" value="1"/>
</dbReference>
<dbReference type="InterPro" id="IPR020846">
    <property type="entry name" value="MFS_dom"/>
</dbReference>
<feature type="transmembrane region" description="Helical" evidence="6">
    <location>
        <begin position="346"/>
        <end position="368"/>
    </location>
</feature>
<feature type="transmembrane region" description="Helical" evidence="6">
    <location>
        <begin position="440"/>
        <end position="468"/>
    </location>
</feature>
<evidence type="ECO:0000256" key="2">
    <source>
        <dbReference type="ARBA" id="ARBA00022448"/>
    </source>
</evidence>
<keyword evidence="4 6" id="KW-1133">Transmembrane helix</keyword>
<proteinExistence type="predicted"/>
<feature type="transmembrane region" description="Helical" evidence="6">
    <location>
        <begin position="104"/>
        <end position="123"/>
    </location>
</feature>
<evidence type="ECO:0000256" key="6">
    <source>
        <dbReference type="SAM" id="Phobius"/>
    </source>
</evidence>
<dbReference type="SUPFAM" id="SSF103473">
    <property type="entry name" value="MFS general substrate transporter"/>
    <property type="match status" value="2"/>
</dbReference>
<feature type="transmembrane region" description="Helical" evidence="6">
    <location>
        <begin position="73"/>
        <end position="92"/>
    </location>
</feature>
<dbReference type="InterPro" id="IPR036259">
    <property type="entry name" value="MFS_trans_sf"/>
</dbReference>
<comment type="caution">
    <text evidence="8">The sequence shown here is derived from an EMBL/GenBank/DDBJ whole genome shotgun (WGS) entry which is preliminary data.</text>
</comment>
<feature type="transmembrane region" description="Helical" evidence="6">
    <location>
        <begin position="278"/>
        <end position="295"/>
    </location>
</feature>
<gene>
    <name evidence="8" type="ORF">BC938DRAFT_476849</name>
</gene>
<dbReference type="AlphaFoldDB" id="A0A433PDV9"/>
<protein>
    <submittedName>
        <fullName evidence="8">Major facilitator superfamily domain-containing protein</fullName>
    </submittedName>
</protein>
<evidence type="ECO:0000313" key="9">
    <source>
        <dbReference type="Proteomes" id="UP000274822"/>
    </source>
</evidence>
<keyword evidence="9" id="KW-1185">Reference proteome</keyword>
<name>A0A433PDV9_9FUNG</name>
<dbReference type="Pfam" id="PF07690">
    <property type="entry name" value="MFS_1"/>
    <property type="match status" value="2"/>
</dbReference>
<comment type="subcellular location">
    <subcellularLocation>
        <location evidence="1">Endomembrane system</location>
        <topology evidence="1">Multi-pass membrane protein</topology>
    </subcellularLocation>
</comment>
<reference evidence="8 9" key="1">
    <citation type="journal article" date="2018" name="New Phytol.">
        <title>Phylogenomics of Endogonaceae and evolution of mycorrhizas within Mucoromycota.</title>
        <authorList>
            <person name="Chang Y."/>
            <person name="Desiro A."/>
            <person name="Na H."/>
            <person name="Sandor L."/>
            <person name="Lipzen A."/>
            <person name="Clum A."/>
            <person name="Barry K."/>
            <person name="Grigoriev I.V."/>
            <person name="Martin F.M."/>
            <person name="Stajich J.E."/>
            <person name="Smith M.E."/>
            <person name="Bonito G."/>
            <person name="Spatafora J.W."/>
        </authorList>
    </citation>
    <scope>NUCLEOTIDE SEQUENCE [LARGE SCALE GENOMIC DNA]</scope>
    <source>
        <strain evidence="8 9">AD002</strain>
    </source>
</reference>
<feature type="domain" description="Major facilitator superfamily (MFS) profile" evidence="7">
    <location>
        <begin position="1"/>
        <end position="476"/>
    </location>
</feature>
<dbReference type="PROSITE" id="PS50850">
    <property type="entry name" value="MFS"/>
    <property type="match status" value="1"/>
</dbReference>
<feature type="transmembrane region" description="Helical" evidence="6">
    <location>
        <begin position="307"/>
        <end position="334"/>
    </location>
</feature>